<dbReference type="KEGG" id="spu:100890349"/>
<dbReference type="EnsemblMetazoa" id="XM_030977158">
    <property type="protein sequence ID" value="XP_030833018"/>
    <property type="gene ID" value="LOC100890349"/>
</dbReference>
<dbReference type="PANTHER" id="PTHR42940">
    <property type="entry name" value="ALCOHOL DEHYDROGENASE 1-RELATED"/>
    <property type="match status" value="1"/>
</dbReference>
<dbReference type="GO" id="GO:0005737">
    <property type="term" value="C:cytoplasm"/>
    <property type="evidence" value="ECO:0000318"/>
    <property type="project" value="GO_Central"/>
</dbReference>
<comment type="cofactor">
    <cofactor evidence="1">
        <name>Zn(2+)</name>
        <dbReference type="ChEBI" id="CHEBI:29105"/>
    </cofactor>
</comment>
<dbReference type="SUPFAM" id="SSF51735">
    <property type="entry name" value="NAD(P)-binding Rossmann-fold domains"/>
    <property type="match status" value="1"/>
</dbReference>
<sequence length="359" mass="38720">MADGEPACHRLVFLGADRSPSLLTDTVKLPVLKPGEILAKVRLATICSSDLHTLHGKRRGDYPCALGHEGVLEVLAHNRGSQSKLAVGQRITFTVADVCHNCSRCRVGLPQKCDTLFKYGHSQITSQRSLSGCYATHMVLHPGTCVFPIPDHITDKMAAPINCSLATMVNAVSSFSHKDAGSKSVLLQGAGLLGVYGCSLLHSLGFGKVFVSDVDGKRLSTIPLFGGTPILAGDESACFNENELDIVIEVCGVSGIIKSGIQLLKPGGIYVLVGLVHPDSYMNITAEAIIRKCLTIKGIHNYAPEHLERALSFMSKFSRKYPFEELVGIVYPMSNYETAFQKATLGSFRRVGLDPSLYS</sequence>
<evidence type="ECO:0000256" key="6">
    <source>
        <dbReference type="ARBA" id="ARBA00023027"/>
    </source>
</evidence>
<dbReference type="InParanoid" id="A0A7M7NAY9"/>
<dbReference type="OrthoDB" id="3941538at2759"/>
<evidence type="ECO:0000256" key="5">
    <source>
        <dbReference type="ARBA" id="ARBA00023002"/>
    </source>
</evidence>
<evidence type="ECO:0000259" key="8">
    <source>
        <dbReference type="Pfam" id="PF16912"/>
    </source>
</evidence>
<dbReference type="InterPro" id="IPR013154">
    <property type="entry name" value="ADH-like_N"/>
</dbReference>
<dbReference type="GeneID" id="100890349"/>
<dbReference type="FunFam" id="3.40.50.720:FF:001296">
    <property type="entry name" value="Alcohol dehydrogenase, zinc-containing"/>
    <property type="match status" value="1"/>
</dbReference>
<dbReference type="Pfam" id="PF08240">
    <property type="entry name" value="ADH_N"/>
    <property type="match status" value="1"/>
</dbReference>
<keyword evidence="3" id="KW-0479">Metal-binding</keyword>
<proteinExistence type="inferred from homology"/>
<dbReference type="RefSeq" id="XP_030833018.1">
    <property type="nucleotide sequence ID" value="XM_030977158.1"/>
</dbReference>
<protein>
    <submittedName>
        <fullName evidence="9">Uncharacterized protein</fullName>
    </submittedName>
</protein>
<reference evidence="9" key="2">
    <citation type="submission" date="2021-01" db="UniProtKB">
        <authorList>
            <consortium name="EnsemblMetazoa"/>
        </authorList>
    </citation>
    <scope>IDENTIFICATION</scope>
</reference>
<dbReference type="Gene3D" id="3.40.50.720">
    <property type="entry name" value="NAD(P)-binding Rossmann-like Domain"/>
    <property type="match status" value="1"/>
</dbReference>
<name>A0A7M7NAY9_STRPU</name>
<dbReference type="InterPro" id="IPR011032">
    <property type="entry name" value="GroES-like_sf"/>
</dbReference>
<keyword evidence="6" id="KW-0520">NAD</keyword>
<dbReference type="Gene3D" id="3.90.180.10">
    <property type="entry name" value="Medium-chain alcohol dehydrogenases, catalytic domain"/>
    <property type="match status" value="1"/>
</dbReference>
<dbReference type="GO" id="GO:0004022">
    <property type="term" value="F:alcohol dehydrogenase (NAD+) activity"/>
    <property type="evidence" value="ECO:0000318"/>
    <property type="project" value="GO_Central"/>
</dbReference>
<dbReference type="Proteomes" id="UP000007110">
    <property type="component" value="Unassembled WGS sequence"/>
</dbReference>
<dbReference type="SUPFAM" id="SSF50129">
    <property type="entry name" value="GroES-like"/>
    <property type="match status" value="1"/>
</dbReference>
<evidence type="ECO:0000256" key="3">
    <source>
        <dbReference type="ARBA" id="ARBA00022723"/>
    </source>
</evidence>
<evidence type="ECO:0000256" key="1">
    <source>
        <dbReference type="ARBA" id="ARBA00001947"/>
    </source>
</evidence>
<keyword evidence="10" id="KW-1185">Reference proteome</keyword>
<dbReference type="InterPro" id="IPR036291">
    <property type="entry name" value="NAD(P)-bd_dom_sf"/>
</dbReference>
<evidence type="ECO:0000313" key="9">
    <source>
        <dbReference type="EnsemblMetazoa" id="XP_030833018"/>
    </source>
</evidence>
<dbReference type="AlphaFoldDB" id="A0A7M7NAY9"/>
<feature type="domain" description="Alcohol dehydrogenase-like N-terminal" evidence="7">
    <location>
        <begin position="33"/>
        <end position="151"/>
    </location>
</feature>
<dbReference type="GO" id="GO:0046872">
    <property type="term" value="F:metal ion binding"/>
    <property type="evidence" value="ECO:0007669"/>
    <property type="project" value="UniProtKB-KW"/>
</dbReference>
<evidence type="ECO:0000256" key="4">
    <source>
        <dbReference type="ARBA" id="ARBA00022833"/>
    </source>
</evidence>
<accession>A0A7M7NAY9</accession>
<dbReference type="InterPro" id="IPR031640">
    <property type="entry name" value="Glu_dehyd_C"/>
</dbReference>
<dbReference type="OMA" id="VHNYEPR"/>
<feature type="domain" description="Glucose dehydrogenase C-terminal" evidence="8">
    <location>
        <begin position="171"/>
        <end position="342"/>
    </location>
</feature>
<organism evidence="9 10">
    <name type="scientific">Strongylocentrotus purpuratus</name>
    <name type="common">Purple sea urchin</name>
    <dbReference type="NCBI Taxonomy" id="7668"/>
    <lineage>
        <taxon>Eukaryota</taxon>
        <taxon>Metazoa</taxon>
        <taxon>Echinodermata</taxon>
        <taxon>Eleutherozoa</taxon>
        <taxon>Echinozoa</taxon>
        <taxon>Echinoidea</taxon>
        <taxon>Euechinoidea</taxon>
        <taxon>Echinacea</taxon>
        <taxon>Camarodonta</taxon>
        <taxon>Echinidea</taxon>
        <taxon>Strongylocentrotidae</taxon>
        <taxon>Strongylocentrotus</taxon>
    </lineage>
</organism>
<dbReference type="Pfam" id="PF16912">
    <property type="entry name" value="Glu_dehyd_C"/>
    <property type="match status" value="1"/>
</dbReference>
<keyword evidence="4" id="KW-0862">Zinc</keyword>
<evidence type="ECO:0000259" key="7">
    <source>
        <dbReference type="Pfam" id="PF08240"/>
    </source>
</evidence>
<dbReference type="CDD" id="cd08231">
    <property type="entry name" value="MDR_TM0436_like"/>
    <property type="match status" value="1"/>
</dbReference>
<evidence type="ECO:0000256" key="2">
    <source>
        <dbReference type="ARBA" id="ARBA00008072"/>
    </source>
</evidence>
<dbReference type="PANTHER" id="PTHR42940:SF3">
    <property type="entry name" value="ALCOHOL DEHYDROGENASE 1-RELATED"/>
    <property type="match status" value="1"/>
</dbReference>
<comment type="similarity">
    <text evidence="2">Belongs to the zinc-containing alcohol dehydrogenase family.</text>
</comment>
<reference evidence="10" key="1">
    <citation type="submission" date="2015-02" db="EMBL/GenBank/DDBJ databases">
        <title>Genome sequencing for Strongylocentrotus purpuratus.</title>
        <authorList>
            <person name="Murali S."/>
            <person name="Liu Y."/>
            <person name="Vee V."/>
            <person name="English A."/>
            <person name="Wang M."/>
            <person name="Skinner E."/>
            <person name="Han Y."/>
            <person name="Muzny D.M."/>
            <person name="Worley K.C."/>
            <person name="Gibbs R.A."/>
        </authorList>
    </citation>
    <scope>NUCLEOTIDE SEQUENCE</scope>
</reference>
<keyword evidence="5" id="KW-0560">Oxidoreductase</keyword>
<evidence type="ECO:0000313" key="10">
    <source>
        <dbReference type="Proteomes" id="UP000007110"/>
    </source>
</evidence>